<dbReference type="GO" id="GO:0010041">
    <property type="term" value="P:response to iron(III) ion"/>
    <property type="evidence" value="ECO:0007669"/>
    <property type="project" value="TreeGrafter"/>
</dbReference>
<organism evidence="10 11">
    <name type="scientific">Neptunicella marina</name>
    <dbReference type="NCBI Taxonomy" id="2125989"/>
    <lineage>
        <taxon>Bacteria</taxon>
        <taxon>Pseudomonadati</taxon>
        <taxon>Pseudomonadota</taxon>
        <taxon>Gammaproteobacteria</taxon>
        <taxon>Alteromonadales</taxon>
        <taxon>Alteromonadaceae</taxon>
        <taxon>Neptunicella</taxon>
    </lineage>
</organism>
<evidence type="ECO:0000256" key="6">
    <source>
        <dbReference type="ARBA" id="ARBA00022989"/>
    </source>
</evidence>
<keyword evidence="5 8" id="KW-0812">Transmembrane</keyword>
<evidence type="ECO:0000313" key="10">
    <source>
        <dbReference type="EMBL" id="MBC3766952.1"/>
    </source>
</evidence>
<evidence type="ECO:0000256" key="2">
    <source>
        <dbReference type="ARBA" id="ARBA00022475"/>
    </source>
</evidence>
<accession>A0A8J6IW82</accession>
<keyword evidence="7 8" id="KW-0472">Membrane</keyword>
<evidence type="ECO:0000256" key="5">
    <source>
        <dbReference type="ARBA" id="ARBA00022692"/>
    </source>
</evidence>
<feature type="transmembrane region" description="Helical" evidence="8">
    <location>
        <begin position="175"/>
        <end position="201"/>
    </location>
</feature>
<comment type="subcellular location">
    <subcellularLocation>
        <location evidence="1">Cell membrane</location>
        <topology evidence="1">Multi-pass membrane protein</topology>
    </subcellularLocation>
</comment>
<evidence type="ECO:0000259" key="9">
    <source>
        <dbReference type="Pfam" id="PF13231"/>
    </source>
</evidence>
<evidence type="ECO:0000256" key="3">
    <source>
        <dbReference type="ARBA" id="ARBA00022676"/>
    </source>
</evidence>
<feature type="transmembrane region" description="Helical" evidence="8">
    <location>
        <begin position="20"/>
        <end position="38"/>
    </location>
</feature>
<name>A0A8J6IW82_9ALTE</name>
<dbReference type="GO" id="GO:0016763">
    <property type="term" value="F:pentosyltransferase activity"/>
    <property type="evidence" value="ECO:0007669"/>
    <property type="project" value="TreeGrafter"/>
</dbReference>
<keyword evidence="3" id="KW-0328">Glycosyltransferase</keyword>
<dbReference type="Pfam" id="PF13231">
    <property type="entry name" value="PMT_2"/>
    <property type="match status" value="1"/>
</dbReference>
<dbReference type="InterPro" id="IPR050297">
    <property type="entry name" value="LipidA_mod_glycosyltrf_83"/>
</dbReference>
<dbReference type="AlphaFoldDB" id="A0A8J6IW82"/>
<feature type="transmembrane region" description="Helical" evidence="8">
    <location>
        <begin position="222"/>
        <end position="244"/>
    </location>
</feature>
<feature type="transmembrane region" description="Helical" evidence="8">
    <location>
        <begin position="149"/>
        <end position="169"/>
    </location>
</feature>
<keyword evidence="2" id="KW-1003">Cell membrane</keyword>
<dbReference type="GO" id="GO:0009103">
    <property type="term" value="P:lipopolysaccharide biosynthetic process"/>
    <property type="evidence" value="ECO:0007669"/>
    <property type="project" value="TreeGrafter"/>
</dbReference>
<dbReference type="PANTHER" id="PTHR33908">
    <property type="entry name" value="MANNOSYLTRANSFERASE YKCB-RELATED"/>
    <property type="match status" value="1"/>
</dbReference>
<comment type="caution">
    <text evidence="10">The sequence shown here is derived from an EMBL/GenBank/DDBJ whole genome shotgun (WGS) entry which is preliminary data.</text>
</comment>
<protein>
    <submittedName>
        <fullName evidence="10">Glycosyltransferase family 39 protein</fullName>
    </submittedName>
</protein>
<evidence type="ECO:0000256" key="4">
    <source>
        <dbReference type="ARBA" id="ARBA00022679"/>
    </source>
</evidence>
<feature type="domain" description="Glycosyltransferase RgtA/B/C/D-like" evidence="9">
    <location>
        <begin position="74"/>
        <end position="232"/>
    </location>
</feature>
<dbReference type="PANTHER" id="PTHR33908:SF3">
    <property type="entry name" value="UNDECAPRENYL PHOSPHATE-ALPHA-4-AMINO-4-DEOXY-L-ARABINOSE ARABINOSYL TRANSFERASE"/>
    <property type="match status" value="1"/>
</dbReference>
<keyword evidence="4" id="KW-0808">Transferase</keyword>
<dbReference type="EMBL" id="JACNEP010000012">
    <property type="protein sequence ID" value="MBC3766952.1"/>
    <property type="molecule type" value="Genomic_DNA"/>
</dbReference>
<feature type="transmembrane region" description="Helical" evidence="8">
    <location>
        <begin position="125"/>
        <end position="142"/>
    </location>
</feature>
<feature type="transmembrane region" description="Helical" evidence="8">
    <location>
        <begin position="431"/>
        <end position="450"/>
    </location>
</feature>
<feature type="transmembrane region" description="Helical" evidence="8">
    <location>
        <begin position="278"/>
        <end position="301"/>
    </location>
</feature>
<evidence type="ECO:0000256" key="1">
    <source>
        <dbReference type="ARBA" id="ARBA00004651"/>
    </source>
</evidence>
<sequence length="572" mass="65770">MIARYFNFEQIKSGQYRDINLFWLLITSLTLIFIGLGLRDPWPADEPRFAHIAQAMVESGQWFFPVRGGELYPDKPPIFMWSIAFFYWITGSLNIAFLLPSALCGLLTVYLVYDIGRRLWDDKTAFIAGLMLVFTLQFTLQAKTAQIDAMVCAWITIGCYGLLRFLLINNAQWRWYWLAFFFMGIGVITKGVGFLPVLMLVPYAIIRYKSPQPHEIPGGVKWLSGLLVMLAAIGLWFVPMLLLVEYHQNPLFELYRDNILFKQTVTRYANSWHHIKPFWYYVVSVIPVFWLPLSFCIPWLIKPWWNAIKQADRRIILPLGWIVLLLLFFSISPGKRGVYILPALPMLCLISAPYLDQLLKAKWPARLLSGFIVVLSVLLVAVAIAGIYGVPKAIKLAEKYDAEPWSMLLAIGACGLCVTLLCLRKSIIYKWIGFISILWAIYSTWGYQLLNPVKTPKNIYQNMAVVVPEGAEVALIKTAEQFLLFTPYKITHFGYHTPQELQLAAAWRWQQTNQQYILTDRDGASDCYDMEQGLDVGWAHRVHWVVLPLSAKLASCKTQVPDDVHQYFYQHP</sequence>
<reference evidence="10" key="1">
    <citation type="journal article" date="2018" name="Int. J. Syst. Evol. Microbiol.">
        <title>Neptunicella marina gen. nov., sp. nov., isolated from surface seawater.</title>
        <authorList>
            <person name="Liu X."/>
            <person name="Lai Q."/>
            <person name="Du Y."/>
            <person name="Zhang X."/>
            <person name="Liu Z."/>
            <person name="Sun F."/>
            <person name="Shao Z."/>
        </authorList>
    </citation>
    <scope>NUCLEOTIDE SEQUENCE</scope>
    <source>
        <strain evidence="10">S27-2</strain>
    </source>
</reference>
<proteinExistence type="predicted"/>
<feature type="transmembrane region" description="Helical" evidence="8">
    <location>
        <begin position="367"/>
        <end position="390"/>
    </location>
</feature>
<keyword evidence="11" id="KW-1185">Reference proteome</keyword>
<feature type="transmembrane region" description="Helical" evidence="8">
    <location>
        <begin position="405"/>
        <end position="424"/>
    </location>
</feature>
<evidence type="ECO:0000313" key="11">
    <source>
        <dbReference type="Proteomes" id="UP000601768"/>
    </source>
</evidence>
<gene>
    <name evidence="10" type="ORF">H8B19_13780</name>
</gene>
<reference evidence="10" key="2">
    <citation type="submission" date="2020-08" db="EMBL/GenBank/DDBJ databases">
        <authorList>
            <person name="Lai Q."/>
        </authorList>
    </citation>
    <scope>NUCLEOTIDE SEQUENCE</scope>
    <source>
        <strain evidence="10">S27-2</strain>
    </source>
</reference>
<dbReference type="InterPro" id="IPR038731">
    <property type="entry name" value="RgtA/B/C-like"/>
</dbReference>
<feature type="transmembrane region" description="Helical" evidence="8">
    <location>
        <begin position="85"/>
        <end position="113"/>
    </location>
</feature>
<dbReference type="GO" id="GO:0005886">
    <property type="term" value="C:plasma membrane"/>
    <property type="evidence" value="ECO:0007669"/>
    <property type="project" value="UniProtKB-SubCell"/>
</dbReference>
<feature type="transmembrane region" description="Helical" evidence="8">
    <location>
        <begin position="313"/>
        <end position="331"/>
    </location>
</feature>
<dbReference type="Proteomes" id="UP000601768">
    <property type="component" value="Unassembled WGS sequence"/>
</dbReference>
<keyword evidence="6 8" id="KW-1133">Transmembrane helix</keyword>
<evidence type="ECO:0000256" key="8">
    <source>
        <dbReference type="SAM" id="Phobius"/>
    </source>
</evidence>
<evidence type="ECO:0000256" key="7">
    <source>
        <dbReference type="ARBA" id="ARBA00023136"/>
    </source>
</evidence>